<proteinExistence type="predicted"/>
<gene>
    <name evidence="2" type="ORF">DA73_0200470</name>
</gene>
<reference evidence="2" key="1">
    <citation type="journal article" date="2015" name="Genome Announc.">
        <title>Draft Genome Sequence of Tolypothrix boutellei Strain VB521301.</title>
        <authorList>
            <person name="Chandrababunaidu M.M."/>
            <person name="Singh D."/>
            <person name="Sen D."/>
            <person name="Bhan S."/>
            <person name="Das S."/>
            <person name="Gupta A."/>
            <person name="Adhikary S.P."/>
            <person name="Tripathy S."/>
        </authorList>
    </citation>
    <scope>NUCLEOTIDE SEQUENCE</scope>
    <source>
        <strain evidence="2">VB521301</strain>
    </source>
</reference>
<dbReference type="STRING" id="1479485.DA73_0200470"/>
<dbReference type="AlphaFoldDB" id="A0A0C1RPF3"/>
<organism evidence="2">
    <name type="scientific">Tolypothrix bouteillei VB521301</name>
    <dbReference type="NCBI Taxonomy" id="1479485"/>
    <lineage>
        <taxon>Bacteria</taxon>
        <taxon>Bacillati</taxon>
        <taxon>Cyanobacteriota</taxon>
        <taxon>Cyanophyceae</taxon>
        <taxon>Nostocales</taxon>
        <taxon>Tolypothrichaceae</taxon>
        <taxon>Tolypothrix</taxon>
    </lineage>
</organism>
<protein>
    <submittedName>
        <fullName evidence="2">Uncharacterized protein</fullName>
    </submittedName>
</protein>
<dbReference type="EMBL" id="JHEG02000001">
    <property type="protein sequence ID" value="KIE13885.1"/>
    <property type="molecule type" value="Genomic_DNA"/>
</dbReference>
<sequence length="1206" mass="136868">MTATDAYSAPRGWKFVKLTRDGLWGIVRHDTGELNEASRREWAQRWRLLRSDRLRQEKAHRAASLTEEERDRHIRDVLGQLQLSQKHELDLKHRGLSEELIVAGQFKSVQQWQKLDSEVSHRLAGVSLGGRSLITPQSGYLCPVWNPLGQIISWQLRVSNTEVDAPKYFWASSRTKKRPTGSTAHLSNGELPLTFCTPVIQNEYTLNQKASLFSSYIGLAEGILKPWIIAQKRNQITIGAAGGNFASSPETFKRYLTAASEKLGGTKDLLLWADAGAVINKNVMRQYRRTHELVRSWGYTLKVAWWGQVDKYCADGDEYTLEFEILNWMEFESLSRHPQRVWDDVQIQLAQIEKLLRPKRGFGRQVKRSISLKAPQEILVYTPEDLPTPEEYKRIGCPKIVYLGDERVSLWLEAIAKGWQHILDKSTPGLGKSHTAGSMTPQEFGSRQLWYLATDHRNPTTVTVEANFVDLPPRHSGLKSDRTRVTPLGQPFLVHPNGTEDIVAPGNCHRASTFRALAAKNLNQIEDYNNPICLSCHLLNACRHSTGEGFGYRFRRHSVLQQNQIRAHPDSLPNPNDYQYSDCGMIWDEASQLMRSRQKIEVHLGDFNRTAGELAVRAPELFAKLHPLFERLKFLFYSQESQKKALWEVSDIQLPSCSRYGYDDMAIHQLLGQPGDDITLLIDELARVLAPDLKFLARDADSIDTTAGTKSERATSRRINKLLRSTAYQESQQALEAVALNWLVPLLSVWGRQIRGALHFHKGILTLHLQETRHRDVANAAQFNIYLDATLDVRYLALKLGMGVEDVLVVEQVTPIHENLKVVQIANMGVLGRDRRSSMERRLEALRSEIETMSPGVAFIERKSFAREGDDYHFRDSRGVNRFANAPALCSIGIPYPNIGDLAAEYQVLTGHSVNFDLPRDFSKLGSSTTPSQPPCTLAPQHKSTSFDRCSEKSRLHPQQNQIITFEEFVDSFVRAEIIQEAGRLRSAQRAGEKRSHLRPLEQLVYYFVGDYDLEFLSEAMPGIVLEKISSVEVSPQAGTKNQRAIWLVSSLFSTLFQQGNKKPKQKEIENLSLLESEGGITQGRVSQIGKLFGGWSLFAKLITELLSNFLESHESDTTQFDEDERWIKDVYLPLLVRAGEIPKVEAIKEVIELVSVYGWQTFRQILKSVALDIQVKIFEYVASMIPEDILSIFVRLSQELHLDSS</sequence>
<evidence type="ECO:0000313" key="2">
    <source>
        <dbReference type="EMBL" id="KIE13885.1"/>
    </source>
</evidence>
<name>A0A0C1RPF3_9CYAN</name>
<dbReference type="OrthoDB" id="473036at2"/>
<evidence type="ECO:0000256" key="1">
    <source>
        <dbReference type="SAM" id="MobiDB-lite"/>
    </source>
</evidence>
<accession>A0A0C1RPF3</accession>
<feature type="region of interest" description="Disordered" evidence="1">
    <location>
        <begin position="925"/>
        <end position="944"/>
    </location>
</feature>
<comment type="caution">
    <text evidence="2">The sequence shown here is derived from an EMBL/GenBank/DDBJ whole genome shotgun (WGS) entry which is preliminary data.</text>
</comment>